<dbReference type="SUPFAM" id="SSF53649">
    <property type="entry name" value="Alkaline phosphatase-like"/>
    <property type="match status" value="1"/>
</dbReference>
<dbReference type="Pfam" id="PF05448">
    <property type="entry name" value="AXE1"/>
    <property type="match status" value="1"/>
</dbReference>
<dbReference type="RefSeq" id="WP_167546964.1">
    <property type="nucleotide sequence ID" value="NZ_CP036264.1"/>
</dbReference>
<keyword evidence="3 8" id="KW-0378">Hydrolase</keyword>
<feature type="signal peptide" evidence="5">
    <location>
        <begin position="1"/>
        <end position="19"/>
    </location>
</feature>
<dbReference type="PANTHER" id="PTHR42693:SF53">
    <property type="entry name" value="ENDO-4-O-SULFATASE"/>
    <property type="match status" value="1"/>
</dbReference>
<reference evidence="8 9" key="1">
    <citation type="submission" date="2019-02" db="EMBL/GenBank/DDBJ databases">
        <title>Planctomycetal bacteria perform biofilm scaping via a novel small molecule.</title>
        <authorList>
            <person name="Jeske O."/>
            <person name="Boedeker C."/>
            <person name="Wiegand S."/>
            <person name="Breitling P."/>
            <person name="Kallscheuer N."/>
            <person name="Jogler M."/>
            <person name="Rohde M."/>
            <person name="Petersen J."/>
            <person name="Medema M.H."/>
            <person name="Surup F."/>
            <person name="Jogler C."/>
        </authorList>
    </citation>
    <scope>NUCLEOTIDE SEQUENCE [LARGE SCALE GENOMIC DNA]</scope>
    <source>
        <strain evidence="8 9">Mal15</strain>
    </source>
</reference>
<organism evidence="8 9">
    <name type="scientific">Stieleria maiorica</name>
    <dbReference type="NCBI Taxonomy" id="2795974"/>
    <lineage>
        <taxon>Bacteria</taxon>
        <taxon>Pseudomonadati</taxon>
        <taxon>Planctomycetota</taxon>
        <taxon>Planctomycetia</taxon>
        <taxon>Pirellulales</taxon>
        <taxon>Pirellulaceae</taxon>
        <taxon>Stieleria</taxon>
    </lineage>
</organism>
<dbReference type="Proteomes" id="UP000321353">
    <property type="component" value="Chromosome"/>
</dbReference>
<comment type="similarity">
    <text evidence="1">Belongs to the sulfatase family.</text>
</comment>
<dbReference type="GO" id="GO:0046872">
    <property type="term" value="F:metal ion binding"/>
    <property type="evidence" value="ECO:0007669"/>
    <property type="project" value="UniProtKB-KW"/>
</dbReference>
<dbReference type="Gene3D" id="3.30.1120.10">
    <property type="match status" value="1"/>
</dbReference>
<evidence type="ECO:0000259" key="7">
    <source>
        <dbReference type="Pfam" id="PF05448"/>
    </source>
</evidence>
<gene>
    <name evidence="8" type="primary">atsA_61</name>
    <name evidence="8" type="ORF">Mal15_44720</name>
</gene>
<dbReference type="Gene3D" id="3.40.720.10">
    <property type="entry name" value="Alkaline Phosphatase, subunit A"/>
    <property type="match status" value="1"/>
</dbReference>
<keyword evidence="2" id="KW-0479">Metal-binding</keyword>
<dbReference type="InterPro" id="IPR050738">
    <property type="entry name" value="Sulfatase"/>
</dbReference>
<evidence type="ECO:0000313" key="9">
    <source>
        <dbReference type="Proteomes" id="UP000321353"/>
    </source>
</evidence>
<dbReference type="InterPro" id="IPR024607">
    <property type="entry name" value="Sulfatase_CS"/>
</dbReference>
<evidence type="ECO:0000259" key="6">
    <source>
        <dbReference type="Pfam" id="PF00884"/>
    </source>
</evidence>
<proteinExistence type="inferred from homology"/>
<dbReference type="InterPro" id="IPR029058">
    <property type="entry name" value="AB_hydrolase_fold"/>
</dbReference>
<feature type="domain" description="Acetyl xylan esterase" evidence="7">
    <location>
        <begin position="173"/>
        <end position="280"/>
    </location>
</feature>
<dbReference type="InterPro" id="IPR008391">
    <property type="entry name" value="AXE1_dom"/>
</dbReference>
<evidence type="ECO:0000256" key="3">
    <source>
        <dbReference type="ARBA" id="ARBA00022801"/>
    </source>
</evidence>
<dbReference type="PANTHER" id="PTHR42693">
    <property type="entry name" value="ARYLSULFATASE FAMILY MEMBER"/>
    <property type="match status" value="1"/>
</dbReference>
<protein>
    <submittedName>
        <fullName evidence="8">Arylsulfatase</fullName>
        <ecNumber evidence="8">3.1.6.1</ecNumber>
    </submittedName>
</protein>
<feature type="chain" id="PRO_5023091922" evidence="5">
    <location>
        <begin position="20"/>
        <end position="1176"/>
    </location>
</feature>
<dbReference type="AlphaFoldDB" id="A0A5B9MGK1"/>
<evidence type="ECO:0000256" key="5">
    <source>
        <dbReference type="SAM" id="SignalP"/>
    </source>
</evidence>
<evidence type="ECO:0000256" key="4">
    <source>
        <dbReference type="ARBA" id="ARBA00022837"/>
    </source>
</evidence>
<dbReference type="Pfam" id="PF00884">
    <property type="entry name" value="Sulfatase"/>
    <property type="match status" value="1"/>
</dbReference>
<dbReference type="SUPFAM" id="SSF53474">
    <property type="entry name" value="alpha/beta-Hydrolases"/>
    <property type="match status" value="2"/>
</dbReference>
<dbReference type="EMBL" id="CP036264">
    <property type="protein sequence ID" value="QEG00402.1"/>
    <property type="molecule type" value="Genomic_DNA"/>
</dbReference>
<dbReference type="PROSITE" id="PS00149">
    <property type="entry name" value="SULFATASE_2"/>
    <property type="match status" value="1"/>
</dbReference>
<dbReference type="GO" id="GO:0004065">
    <property type="term" value="F:arylsulfatase activity"/>
    <property type="evidence" value="ECO:0007669"/>
    <property type="project" value="UniProtKB-EC"/>
</dbReference>
<feature type="domain" description="Sulfatase N-terminal" evidence="6">
    <location>
        <begin position="738"/>
        <end position="1061"/>
    </location>
</feature>
<dbReference type="Gene3D" id="3.40.50.1820">
    <property type="entry name" value="alpha/beta hydrolase"/>
    <property type="match status" value="2"/>
</dbReference>
<evidence type="ECO:0000256" key="1">
    <source>
        <dbReference type="ARBA" id="ARBA00008779"/>
    </source>
</evidence>
<dbReference type="InterPro" id="IPR017850">
    <property type="entry name" value="Alkaline_phosphatase_core_sf"/>
</dbReference>
<name>A0A5B9MGK1_9BACT</name>
<keyword evidence="9" id="KW-1185">Reference proteome</keyword>
<evidence type="ECO:0000256" key="2">
    <source>
        <dbReference type="ARBA" id="ARBA00022723"/>
    </source>
</evidence>
<dbReference type="EC" id="3.1.6.1" evidence="8"/>
<dbReference type="KEGG" id="smam:Mal15_44720"/>
<dbReference type="CDD" id="cd16144">
    <property type="entry name" value="ARS_like"/>
    <property type="match status" value="1"/>
</dbReference>
<keyword evidence="4" id="KW-0106">Calcium</keyword>
<evidence type="ECO:0000313" key="8">
    <source>
        <dbReference type="EMBL" id="QEG00402.1"/>
    </source>
</evidence>
<accession>A0A5B9MGK1</accession>
<dbReference type="InterPro" id="IPR000917">
    <property type="entry name" value="Sulfatase_N"/>
</dbReference>
<keyword evidence="5" id="KW-0732">Signal</keyword>
<sequence length="1176" mass="129883" precursor="true">MRSSLMCLMWLACAIAASANDLRTLPEGQRPADGRLAELRTLNSDFPFKQIADPHDWPMRRAEIRRRILLSQGLWPMPSKSDLNAVVHGRVERDDYVVDRVYFESIPGHYVTGSLYRPKGKSGPFPAILSPHGHWQDGRFYDAGEAQIRADLASGAERFEVGGRYPIQARAVQLARMGCLVFVYDMTGNADSIQIGHRPDRAAHLDRKTDWGFFSAQADLRLQNMMGLQTWNSVRAVDFMMTLDDTDPTRIGVTGASGGGTQSMILAAIDERITAAMPCVMVSTSMQGGCTCENAPYMRIDQGNIDLAAAIAPRPLGLTAADDWTVELETIGYPELRELYTDLGHSDRLTAAFNVHFKHNYNHVNRTVMYAFFNRHFKLGFGEPILERDYVPLSRSEATVWTDDHPAPAGDAVGDAHEVRIVKLATLDSQQQMDGLIPTTKDQLAEYRRIVGGAWETILARRLDQVQSTSFDKTKEVQLDGLSVTLGLVDHADEQLPIVTINRSGKKGTVVWITDQGKQGLFDGGSVRPVVAEMARAGYTVISADLIGQGEFLSGDQHLDAQRMWYQRGGELAWHRFSGYTYGYNHPLFVQRVHDVLSVIKHASSPAGGDIHLVGIGSEAGAIAAAARSQSGDAIARTFIDLQEFRFSSLERQDDPMFVPGAVKYLGVDGLLSLCGPGPIDVVSPVLPIADQVQRIGVDSARFQWHRNHDDLMSAIDAALVRSSSAATGLPAQTSSKPNFVVIMVDDMGYAGVSCFGNPSFKTPQIDRLAAEGMRMTDFHSSGTVCSPTRAGLLTGRYQQRSGIEAVIHPVADHPEHRKGLNLSETTFAETLKNAGYTTGIVGKWHQGYPHNSDDYHPQNHGFDEFFGYHSGNIDFVSHVGDHNKHDWWHGKTETHEEGYATDLINRYSIDFIEQNRDKPFCLYVSHLAIHNPVQVRGDPVRRTESEGWKRWKPKSDAERIEKFRGITLPIDEGVGRIRETLVQLGLDRNTLVLFFSDNGASNDFPSGSEDLRGGKGTVYEGGHKVPFIAWWPGQIRPGSQSDVPAITLDVMPTLLALAGVKTAPPNPLDGIDLSPLLLGRDALPPRPLFWASLSNRGGRSEAMRDGPWKLVVQHPNAAPGSFDNETVALYRLDRDPAEQTDLSAMHPERAADMLERLKAWYADTQQTATEQPGGW</sequence>